<protein>
    <submittedName>
        <fullName evidence="8">WD40-repeat-containing domain protein</fullName>
    </submittedName>
</protein>
<sequence length="340" mass="37562">MESVPASIETYKTLKPSKTLRYHHNDPITSLDFDDTGAYAVTAGTDESIQLYSAHKGTHQRSSYSKKYGAHLARFTHNSMSIVYASTKEDDTIRYLSLHDNSYIRYFRGHKDKVHALNVSPISDVLLSASMDHTVRLWDLRSPHCQGVLNLVSPNLIAFDPRGLCFGVANTSAQDLSLYSVSAWGSDPFATFALPAPPGDGWASVEFSNDGKYILLATYGEQHHVIDAFTGNLTHKLVGHHPLRRDQDNMRGGSTHTAFSVDGRTVFGCSRDGKIIVWDLQDRVDERGRLYPSKALNCAPNAASPQILGVNPASMQLATADKELTFWLPEKDVAEPPKEA</sequence>
<dbReference type="InterPro" id="IPR037867">
    <property type="entry name" value="Swd2/WDR82"/>
</dbReference>
<dbReference type="Proteomes" id="UP000256601">
    <property type="component" value="Unassembled WGS sequence"/>
</dbReference>
<feature type="repeat" description="WD" evidence="6">
    <location>
        <begin position="21"/>
        <end position="62"/>
    </location>
</feature>
<dbReference type="PROSITE" id="PS50294">
    <property type="entry name" value="WD_REPEATS_REGION"/>
    <property type="match status" value="1"/>
</dbReference>
<dbReference type="OMA" id="HNEGYIR"/>
<dbReference type="GO" id="GO:0005847">
    <property type="term" value="C:mRNA cleavage and polyadenylation specificity factor complex"/>
    <property type="evidence" value="ECO:0007669"/>
    <property type="project" value="EnsemblFungi"/>
</dbReference>
<evidence type="ECO:0000256" key="6">
    <source>
        <dbReference type="PROSITE-ProRule" id="PRU00221"/>
    </source>
</evidence>
<comment type="similarity">
    <text evidence="2">Belongs to the WD repeat SWD2 family.</text>
</comment>
<dbReference type="InterPro" id="IPR036322">
    <property type="entry name" value="WD40_repeat_dom_sf"/>
</dbReference>
<accession>A0A1H6Q154</accession>
<dbReference type="VEuPathDB" id="FungiDB:YALI1_F28112g"/>
<dbReference type="PANTHER" id="PTHR19861:SF0">
    <property type="entry name" value="WD REPEAT-CONTAINING PROTEIN 82"/>
    <property type="match status" value="1"/>
</dbReference>
<organism evidence="7 9">
    <name type="scientific">Yarrowia lipolytica</name>
    <name type="common">Candida lipolytica</name>
    <dbReference type="NCBI Taxonomy" id="4952"/>
    <lineage>
        <taxon>Eukaryota</taxon>
        <taxon>Fungi</taxon>
        <taxon>Dikarya</taxon>
        <taxon>Ascomycota</taxon>
        <taxon>Saccharomycotina</taxon>
        <taxon>Dipodascomycetes</taxon>
        <taxon>Dipodascales</taxon>
        <taxon>Dipodascales incertae sedis</taxon>
        <taxon>Yarrowia</taxon>
    </lineage>
</organism>
<dbReference type="OrthoDB" id="27537at2759"/>
<gene>
    <name evidence="8" type="ORF">B0I71DRAFT_127584</name>
    <name evidence="7" type="ORF">YALI1_F28112g</name>
</gene>
<dbReference type="eggNOG" id="KOG1446">
    <property type="taxonomic scope" value="Eukaryota"/>
</dbReference>
<reference evidence="7 9" key="1">
    <citation type="journal article" date="2016" name="PLoS ONE">
        <title>Sequence Assembly of Yarrowia lipolytica Strain W29/CLIB89 Shows Transposable Element Diversity.</title>
        <authorList>
            <person name="Magnan C."/>
            <person name="Yu J."/>
            <person name="Chang I."/>
            <person name="Jahn E."/>
            <person name="Kanomata Y."/>
            <person name="Wu J."/>
            <person name="Zeller M."/>
            <person name="Oakes M."/>
            <person name="Baldi P."/>
            <person name="Sandmeyer S."/>
        </authorList>
    </citation>
    <scope>NUCLEOTIDE SEQUENCE [LARGE SCALE GENOMIC DNA]</scope>
    <source>
        <strain evidence="7">CLIB89</strain>
        <strain evidence="9">CLIB89(W29)</strain>
    </source>
</reference>
<dbReference type="Pfam" id="PF00400">
    <property type="entry name" value="WD40"/>
    <property type="match status" value="3"/>
</dbReference>
<dbReference type="AlphaFoldDB" id="A0A1H6Q154"/>
<dbReference type="PROSITE" id="PS00678">
    <property type="entry name" value="WD_REPEATS_1"/>
    <property type="match status" value="1"/>
</dbReference>
<dbReference type="FunFam" id="2.130.10.10:FF:001194">
    <property type="entry name" value="Unplaced genomic scaffold supercont1.1, whole genome shotgun sequence"/>
    <property type="match status" value="1"/>
</dbReference>
<dbReference type="InterPro" id="IPR019775">
    <property type="entry name" value="WD40_repeat_CS"/>
</dbReference>
<dbReference type="EMBL" id="KZ857326">
    <property type="protein sequence ID" value="RDW28279.1"/>
    <property type="molecule type" value="Genomic_DNA"/>
</dbReference>
<evidence type="ECO:0000256" key="3">
    <source>
        <dbReference type="ARBA" id="ARBA00022574"/>
    </source>
</evidence>
<dbReference type="SUPFAM" id="SSF50978">
    <property type="entry name" value="WD40 repeat-like"/>
    <property type="match status" value="1"/>
</dbReference>
<name>A0A1H6Q154_YARLL</name>
<dbReference type="GO" id="GO:0003682">
    <property type="term" value="F:chromatin binding"/>
    <property type="evidence" value="ECO:0007669"/>
    <property type="project" value="TreeGrafter"/>
</dbReference>
<evidence type="ECO:0000313" key="9">
    <source>
        <dbReference type="Proteomes" id="UP000182444"/>
    </source>
</evidence>
<evidence type="ECO:0000256" key="1">
    <source>
        <dbReference type="ARBA" id="ARBA00004123"/>
    </source>
</evidence>
<keyword evidence="5" id="KW-0539">Nucleus</keyword>
<reference evidence="8 10" key="2">
    <citation type="submission" date="2018-07" db="EMBL/GenBank/DDBJ databases">
        <title>Draft Genome Assemblies for Five Robust Yarrowia lipolytica Strains Exhibiting High Lipid Production and Pentose Sugar Utilization and Sugar Alcohol Secretion from Undetoxified Lignocellulosic Biomass Hydrolysates.</title>
        <authorList>
            <consortium name="DOE Joint Genome Institute"/>
            <person name="Walker C."/>
            <person name="Ryu S."/>
            <person name="Na H."/>
            <person name="Zane M."/>
            <person name="LaButti K."/>
            <person name="Lipzen A."/>
            <person name="Haridas S."/>
            <person name="Barry K."/>
            <person name="Grigoriev I.V."/>
            <person name="Quarterman J."/>
            <person name="Slininger P."/>
            <person name="Dien B."/>
            <person name="Trinh C.T."/>
        </authorList>
    </citation>
    <scope>NUCLEOTIDE SEQUENCE [LARGE SCALE GENOMIC DNA]</scope>
    <source>
        <strain evidence="8 10">YB392</strain>
    </source>
</reference>
<keyword evidence="4" id="KW-0677">Repeat</keyword>
<dbReference type="Gene3D" id="2.130.10.10">
    <property type="entry name" value="YVTN repeat-like/Quinoprotein amine dehydrogenase"/>
    <property type="match status" value="2"/>
</dbReference>
<evidence type="ECO:0000256" key="2">
    <source>
        <dbReference type="ARBA" id="ARBA00005616"/>
    </source>
</evidence>
<evidence type="ECO:0000256" key="4">
    <source>
        <dbReference type="ARBA" id="ARBA00022737"/>
    </source>
</evidence>
<dbReference type="KEGG" id="yli:2908088"/>
<dbReference type="PANTHER" id="PTHR19861">
    <property type="entry name" value="WD40 REPEAT PROTEIN SWD2"/>
    <property type="match status" value="1"/>
</dbReference>
<dbReference type="RefSeq" id="XP_505701.1">
    <property type="nucleotide sequence ID" value="XM_505701.1"/>
</dbReference>
<dbReference type="EMBL" id="CP017558">
    <property type="protein sequence ID" value="AOW07508.1"/>
    <property type="molecule type" value="Genomic_DNA"/>
</dbReference>
<comment type="subcellular location">
    <subcellularLocation>
        <location evidence="1">Nucleus</location>
    </subcellularLocation>
</comment>
<dbReference type="GO" id="GO:0042800">
    <property type="term" value="F:histone H3K4 methyltransferase activity"/>
    <property type="evidence" value="ECO:0007669"/>
    <property type="project" value="EnsemblFungi"/>
</dbReference>
<dbReference type="InterPro" id="IPR001680">
    <property type="entry name" value="WD40_rpt"/>
</dbReference>
<dbReference type="GO" id="GO:0031124">
    <property type="term" value="P:mRNA 3'-end processing"/>
    <property type="evidence" value="ECO:0007669"/>
    <property type="project" value="EnsemblFungi"/>
</dbReference>
<evidence type="ECO:0000313" key="7">
    <source>
        <dbReference type="EMBL" id="AOW07508.1"/>
    </source>
</evidence>
<keyword evidence="3 6" id="KW-0853">WD repeat</keyword>
<dbReference type="SMART" id="SM00320">
    <property type="entry name" value="WD40"/>
    <property type="match status" value="3"/>
</dbReference>
<dbReference type="VEuPathDB" id="FungiDB:YALI0_F21263g"/>
<dbReference type="GO" id="GO:0031126">
    <property type="term" value="P:sno(s)RNA 3'-end processing"/>
    <property type="evidence" value="ECO:0007669"/>
    <property type="project" value="EnsemblFungi"/>
</dbReference>
<proteinExistence type="inferred from homology"/>
<dbReference type="GeneID" id="2908088"/>
<evidence type="ECO:0000256" key="5">
    <source>
        <dbReference type="ARBA" id="ARBA00023242"/>
    </source>
</evidence>
<evidence type="ECO:0000313" key="10">
    <source>
        <dbReference type="Proteomes" id="UP000256601"/>
    </source>
</evidence>
<dbReference type="PROSITE" id="PS50082">
    <property type="entry name" value="WD_REPEATS_2"/>
    <property type="match status" value="2"/>
</dbReference>
<dbReference type="GO" id="GO:0000723">
    <property type="term" value="P:telomere maintenance"/>
    <property type="evidence" value="ECO:0007669"/>
    <property type="project" value="EnsemblFungi"/>
</dbReference>
<evidence type="ECO:0000313" key="8">
    <source>
        <dbReference type="EMBL" id="RDW28279.1"/>
    </source>
</evidence>
<dbReference type="GO" id="GO:0048188">
    <property type="term" value="C:Set1C/COMPASS complex"/>
    <property type="evidence" value="ECO:0007669"/>
    <property type="project" value="EnsemblFungi"/>
</dbReference>
<feature type="repeat" description="WD" evidence="6">
    <location>
        <begin position="107"/>
        <end position="142"/>
    </location>
</feature>
<dbReference type="Proteomes" id="UP000182444">
    <property type="component" value="Chromosome 1F"/>
</dbReference>
<dbReference type="InterPro" id="IPR015943">
    <property type="entry name" value="WD40/YVTN_repeat-like_dom_sf"/>
</dbReference>